<gene>
    <name evidence="2" type="ORF">KSX_79030</name>
</gene>
<proteinExistence type="predicted"/>
<evidence type="ECO:0000256" key="1">
    <source>
        <dbReference type="SAM" id="Phobius"/>
    </source>
</evidence>
<keyword evidence="1" id="KW-0812">Transmembrane</keyword>
<keyword evidence="3" id="KW-1185">Reference proteome</keyword>
<protein>
    <submittedName>
        <fullName evidence="2">Uncharacterized protein</fullName>
    </submittedName>
</protein>
<accession>A0A8J3IAF8</accession>
<keyword evidence="1" id="KW-0472">Membrane</keyword>
<reference evidence="2" key="1">
    <citation type="submission" date="2020-10" db="EMBL/GenBank/DDBJ databases">
        <title>Taxonomic study of unclassified bacteria belonging to the class Ktedonobacteria.</title>
        <authorList>
            <person name="Yabe S."/>
            <person name="Wang C.M."/>
            <person name="Zheng Y."/>
            <person name="Sakai Y."/>
            <person name="Cavaletti L."/>
            <person name="Monciardini P."/>
            <person name="Donadio S."/>
        </authorList>
    </citation>
    <scope>NUCLEOTIDE SEQUENCE</scope>
    <source>
        <strain evidence="2">SOSP1-1</strain>
    </source>
</reference>
<dbReference type="RefSeq" id="WP_220198844.1">
    <property type="nucleotide sequence ID" value="NZ_BNJF01000006.1"/>
</dbReference>
<feature type="transmembrane region" description="Helical" evidence="1">
    <location>
        <begin position="53"/>
        <end position="74"/>
    </location>
</feature>
<dbReference type="AlphaFoldDB" id="A0A8J3IAF8"/>
<dbReference type="Proteomes" id="UP000612362">
    <property type="component" value="Unassembled WGS sequence"/>
</dbReference>
<sequence>MGDSQQYDPTDFQQRFPTDEEWAGLVKVISPETDTSEIAAFIAAMPEEMAKAYLLSLLVSGGCVGGDVLFVDFVRQIPH</sequence>
<name>A0A8J3IAF8_9CHLR</name>
<evidence type="ECO:0000313" key="2">
    <source>
        <dbReference type="EMBL" id="GHO49740.1"/>
    </source>
</evidence>
<dbReference type="EMBL" id="BNJF01000006">
    <property type="protein sequence ID" value="GHO49740.1"/>
    <property type="molecule type" value="Genomic_DNA"/>
</dbReference>
<keyword evidence="1" id="KW-1133">Transmembrane helix</keyword>
<organism evidence="2 3">
    <name type="scientific">Ktedonospora formicarum</name>
    <dbReference type="NCBI Taxonomy" id="2778364"/>
    <lineage>
        <taxon>Bacteria</taxon>
        <taxon>Bacillati</taxon>
        <taxon>Chloroflexota</taxon>
        <taxon>Ktedonobacteria</taxon>
        <taxon>Ktedonobacterales</taxon>
        <taxon>Ktedonobacteraceae</taxon>
        <taxon>Ktedonospora</taxon>
    </lineage>
</organism>
<evidence type="ECO:0000313" key="3">
    <source>
        <dbReference type="Proteomes" id="UP000612362"/>
    </source>
</evidence>
<comment type="caution">
    <text evidence="2">The sequence shown here is derived from an EMBL/GenBank/DDBJ whole genome shotgun (WGS) entry which is preliminary data.</text>
</comment>